<keyword evidence="1" id="KW-0732">Signal</keyword>
<dbReference type="PANTHER" id="PTHR33420">
    <property type="entry name" value="FIMBRIAL SUBUNIT ELFA-RELATED"/>
    <property type="match status" value="1"/>
</dbReference>
<dbReference type="PANTHER" id="PTHR33420:SF12">
    <property type="entry name" value="FIMBRIN-LIKE PROTEIN FIMI-RELATED"/>
    <property type="match status" value="1"/>
</dbReference>
<dbReference type="EMBL" id="AASZRA010000006">
    <property type="protein sequence ID" value="EFI6951901.1"/>
    <property type="molecule type" value="Genomic_DNA"/>
</dbReference>
<evidence type="ECO:0000313" key="2">
    <source>
        <dbReference type="EMBL" id="EFI6951901.1"/>
    </source>
</evidence>
<dbReference type="SUPFAM" id="SSF49401">
    <property type="entry name" value="Bacterial adhesins"/>
    <property type="match status" value="1"/>
</dbReference>
<dbReference type="GeneID" id="86862645"/>
<evidence type="ECO:0000313" key="3">
    <source>
        <dbReference type="Proteomes" id="UP000775646"/>
    </source>
</evidence>
<comment type="caution">
    <text evidence="2">The sequence shown here is derived from an EMBL/GenBank/DDBJ whole genome shotgun (WGS) entry which is preliminary data.</text>
</comment>
<dbReference type="AlphaFoldDB" id="A0AAI9B4W1"/>
<dbReference type="InterPro" id="IPR036937">
    <property type="entry name" value="Adhesion_dom_fimbrial_sf"/>
</dbReference>
<sequence length="194" mass="20410">MKRVKLAWCVASVLTCATLGINPVQATVDALDLTIVTNITAGTCKVELQDTGSAKIDTVNFQNVYIPEVISKAKVQKFQLAFSGCDGLPQNQAVFTLSPGNGATCDGNGNGKAFANAASTNKAEAVAVEVWDSATPDSGKQIECKAKNSTTVNMTNNAKVFPLSARLVRDSGKADTDVRAGDFNTPAVFNITYQ</sequence>
<reference evidence="2" key="1">
    <citation type="submission" date="2020-02" db="EMBL/GenBank/DDBJ databases">
        <authorList>
            <consortium name="GenomeTrakr network: Whole genome sequencing for foodborne pathogen traceback"/>
        </authorList>
    </citation>
    <scope>NUCLEOTIDE SEQUENCE</scope>
    <source>
        <strain evidence="2">CFSAN046653</strain>
    </source>
</reference>
<proteinExistence type="predicted"/>
<dbReference type="InterPro" id="IPR050263">
    <property type="entry name" value="Bact_Fimbrial_Adh_Pro"/>
</dbReference>
<dbReference type="Gene3D" id="2.60.40.1090">
    <property type="entry name" value="Fimbrial-type adhesion domain"/>
    <property type="match status" value="1"/>
</dbReference>
<organism evidence="2 3">
    <name type="scientific">Escherichia coli</name>
    <dbReference type="NCBI Taxonomy" id="562"/>
    <lineage>
        <taxon>Bacteria</taxon>
        <taxon>Pseudomonadati</taxon>
        <taxon>Pseudomonadota</taxon>
        <taxon>Gammaproteobacteria</taxon>
        <taxon>Enterobacterales</taxon>
        <taxon>Enterobacteriaceae</taxon>
        <taxon>Escherichia</taxon>
    </lineage>
</organism>
<feature type="signal peptide" evidence="1">
    <location>
        <begin position="1"/>
        <end position="26"/>
    </location>
</feature>
<accession>A0AAI9B4W1</accession>
<dbReference type="RefSeq" id="WP_000832274.1">
    <property type="nucleotide sequence ID" value="NZ_BIDJ01000006.1"/>
</dbReference>
<feature type="chain" id="PRO_5042617455" evidence="1">
    <location>
        <begin position="27"/>
        <end position="194"/>
    </location>
</feature>
<dbReference type="GO" id="GO:0043709">
    <property type="term" value="P:cell adhesion involved in single-species biofilm formation"/>
    <property type="evidence" value="ECO:0007669"/>
    <property type="project" value="TreeGrafter"/>
</dbReference>
<dbReference type="GO" id="GO:0009289">
    <property type="term" value="C:pilus"/>
    <property type="evidence" value="ECO:0007669"/>
    <property type="project" value="InterPro"/>
</dbReference>
<dbReference type="InterPro" id="IPR008966">
    <property type="entry name" value="Adhesion_dom_sf"/>
</dbReference>
<dbReference type="Proteomes" id="UP000775646">
    <property type="component" value="Unassembled WGS sequence"/>
</dbReference>
<name>A0AAI9B4W1_ECOLX</name>
<gene>
    <name evidence="2" type="ORF">BCB93_001511</name>
</gene>
<protein>
    <submittedName>
        <fullName evidence="2">Fimbrial protein</fullName>
    </submittedName>
</protein>
<evidence type="ECO:0000256" key="1">
    <source>
        <dbReference type="SAM" id="SignalP"/>
    </source>
</evidence>